<reference evidence="1" key="1">
    <citation type="submission" date="2014-09" db="EMBL/GenBank/DDBJ databases">
        <authorList>
            <person name="Magalhaes I.L.F."/>
            <person name="Oliveira U."/>
            <person name="Santos F.R."/>
            <person name="Vidigal T.H.D.A."/>
            <person name="Brescovit A.D."/>
            <person name="Santos A.J."/>
        </authorList>
    </citation>
    <scope>NUCLEOTIDE SEQUENCE</scope>
    <source>
        <tissue evidence="1">Shoot tissue taken approximately 20 cm above the soil surface</tissue>
    </source>
</reference>
<protein>
    <submittedName>
        <fullName evidence="1">Uncharacterized protein</fullName>
    </submittedName>
</protein>
<organism evidence="1">
    <name type="scientific">Arundo donax</name>
    <name type="common">Giant reed</name>
    <name type="synonym">Donax arundinaceus</name>
    <dbReference type="NCBI Taxonomy" id="35708"/>
    <lineage>
        <taxon>Eukaryota</taxon>
        <taxon>Viridiplantae</taxon>
        <taxon>Streptophyta</taxon>
        <taxon>Embryophyta</taxon>
        <taxon>Tracheophyta</taxon>
        <taxon>Spermatophyta</taxon>
        <taxon>Magnoliopsida</taxon>
        <taxon>Liliopsida</taxon>
        <taxon>Poales</taxon>
        <taxon>Poaceae</taxon>
        <taxon>PACMAD clade</taxon>
        <taxon>Arundinoideae</taxon>
        <taxon>Arundineae</taxon>
        <taxon>Arundo</taxon>
    </lineage>
</organism>
<name>A0A0A8XQB0_ARUDO</name>
<accession>A0A0A8XQB0</accession>
<proteinExistence type="predicted"/>
<dbReference type="AlphaFoldDB" id="A0A0A8XQB0"/>
<dbReference type="EMBL" id="GBRH01283022">
    <property type="protein sequence ID" value="JAD14873.1"/>
    <property type="molecule type" value="Transcribed_RNA"/>
</dbReference>
<evidence type="ECO:0000313" key="1">
    <source>
        <dbReference type="EMBL" id="JAD14873.1"/>
    </source>
</evidence>
<sequence length="140" mass="15229">MPPHPSSCPASALPHLPPSHETLMLAHVTSERVKPKTMAALGRMSIVVCWCTGATGFRPAPREEALAAVDLGPALSIRACRCPIWLAKWWMTGTRTRSRSSGSWRTGYGRSGNTYRHGLTTGRTCSRSSMIHELLTCLIG</sequence>
<reference evidence="1" key="2">
    <citation type="journal article" date="2015" name="Data Brief">
        <title>Shoot transcriptome of the giant reed, Arundo donax.</title>
        <authorList>
            <person name="Barrero R.A."/>
            <person name="Guerrero F.D."/>
            <person name="Moolhuijzen P."/>
            <person name="Goolsby J.A."/>
            <person name="Tidwell J."/>
            <person name="Bellgard S.E."/>
            <person name="Bellgard M.I."/>
        </authorList>
    </citation>
    <scope>NUCLEOTIDE SEQUENCE</scope>
    <source>
        <tissue evidence="1">Shoot tissue taken approximately 20 cm above the soil surface</tissue>
    </source>
</reference>